<dbReference type="SUPFAM" id="SSF53474">
    <property type="entry name" value="alpha/beta-Hydrolases"/>
    <property type="match status" value="1"/>
</dbReference>
<dbReference type="PROSITE" id="PS51257">
    <property type="entry name" value="PROKAR_LIPOPROTEIN"/>
    <property type="match status" value="1"/>
</dbReference>
<accession>R0EPT0</accession>
<comment type="caution">
    <text evidence="2">The sequence shown here is derived from an EMBL/GenBank/DDBJ whole genome shotgun (WGS) entry which is preliminary data.</text>
</comment>
<protein>
    <submittedName>
        <fullName evidence="2">Lysophospholipase</fullName>
    </submittedName>
</protein>
<dbReference type="AlphaFoldDB" id="R0EPT0"/>
<feature type="domain" description="Serine aminopeptidase S33" evidence="1">
    <location>
        <begin position="68"/>
        <end position="322"/>
    </location>
</feature>
<dbReference type="InterPro" id="IPR029058">
    <property type="entry name" value="AB_hydrolase_fold"/>
</dbReference>
<dbReference type="Pfam" id="PF12146">
    <property type="entry name" value="Hydrolase_4"/>
    <property type="match status" value="1"/>
</dbReference>
<keyword evidence="3" id="KW-1185">Reference proteome</keyword>
<dbReference type="OrthoDB" id="9788260at2"/>
<dbReference type="Proteomes" id="UP000013063">
    <property type="component" value="Unassembled WGS sequence"/>
</dbReference>
<reference evidence="2 3" key="1">
    <citation type="journal article" date="2013" name="Genome Announc.">
        <title>Draft Genome Sequence for Caulobacter sp. Strain OR37, a Bacterium Tolerant to Heavy Metals.</title>
        <authorList>
            <person name="Utturkar S.M."/>
            <person name="Bollmann A."/>
            <person name="Brzoska R.M."/>
            <person name="Klingeman D.M."/>
            <person name="Epstein S.E."/>
            <person name="Palumbo A.V."/>
            <person name="Brown S.D."/>
        </authorList>
    </citation>
    <scope>NUCLEOTIDE SEQUENCE [LARGE SCALE GENOMIC DNA]</scope>
    <source>
        <strain evidence="2 3">OR37</strain>
    </source>
</reference>
<sequence length="349" mass="37687" precursor="true">MRRRLLAIALALTVSACGDGASRAPFADTRTPPALGVRFYPPQGWAWGFLRVGEGLTQRYGVAAPPVAPKATILILTGYGESAETWFETIDDLVGQGFTVWALERQGQGGSERATPWRDLGHADSFDPDIGAVRAMVQGVIRPKGDIPLIVLGHSEGGLIALRAAETGLPMDGLILSSPALGLTALPRSRADFARFTPAMRALRLGWIRTPDQPRWRRDGPDGFQLGLTHDAERGRVRDAWMLANPDLRMGGRSLGWFAAFFDASEAAARDARKVGVPVLMLDAGRDRAVTEAPQTRLCIALPACQETRLAGAGHDLHMESDAIRGPWLAAIIGFTRARIDAKTSRRKG</sequence>
<dbReference type="RefSeq" id="WP_004615419.1">
    <property type="nucleotide sequence ID" value="NZ_APMP01000001.1"/>
</dbReference>
<evidence type="ECO:0000313" key="2">
    <source>
        <dbReference type="EMBL" id="ENZ83844.1"/>
    </source>
</evidence>
<dbReference type="EMBL" id="APMP01000001">
    <property type="protein sequence ID" value="ENZ83844.1"/>
    <property type="molecule type" value="Genomic_DNA"/>
</dbReference>
<organism evidence="2 3">
    <name type="scientific">Caulobacter vibrioides OR37</name>
    <dbReference type="NCBI Taxonomy" id="1292034"/>
    <lineage>
        <taxon>Bacteria</taxon>
        <taxon>Pseudomonadati</taxon>
        <taxon>Pseudomonadota</taxon>
        <taxon>Alphaproteobacteria</taxon>
        <taxon>Caulobacterales</taxon>
        <taxon>Caulobacteraceae</taxon>
        <taxon>Caulobacter</taxon>
    </lineage>
</organism>
<evidence type="ECO:0000313" key="3">
    <source>
        <dbReference type="Proteomes" id="UP000013063"/>
    </source>
</evidence>
<dbReference type="STRING" id="1292034.OR37_00352"/>
<dbReference type="eggNOG" id="COG2267">
    <property type="taxonomic scope" value="Bacteria"/>
</dbReference>
<dbReference type="PANTHER" id="PTHR11614">
    <property type="entry name" value="PHOSPHOLIPASE-RELATED"/>
    <property type="match status" value="1"/>
</dbReference>
<dbReference type="InterPro" id="IPR051044">
    <property type="entry name" value="MAG_DAG_Lipase"/>
</dbReference>
<gene>
    <name evidence="2" type="ORF">OR37_00352</name>
</gene>
<proteinExistence type="predicted"/>
<dbReference type="InterPro" id="IPR022742">
    <property type="entry name" value="Hydrolase_4"/>
</dbReference>
<evidence type="ECO:0000259" key="1">
    <source>
        <dbReference type="Pfam" id="PF12146"/>
    </source>
</evidence>
<dbReference type="Gene3D" id="3.40.50.1820">
    <property type="entry name" value="alpha/beta hydrolase"/>
    <property type="match status" value="1"/>
</dbReference>
<name>R0EPT0_CAUVI</name>
<dbReference type="PATRIC" id="fig|1292034.3.peg.348"/>